<reference evidence="3" key="1">
    <citation type="journal article" date="2019" name="Int. J. Syst. Evol. Microbiol.">
        <title>The Global Catalogue of Microorganisms (GCM) 10K type strain sequencing project: providing services to taxonomists for standard genome sequencing and annotation.</title>
        <authorList>
            <consortium name="The Broad Institute Genomics Platform"/>
            <consortium name="The Broad Institute Genome Sequencing Center for Infectious Disease"/>
            <person name="Wu L."/>
            <person name="Ma J."/>
        </authorList>
    </citation>
    <scope>NUCLEOTIDE SEQUENCE [LARGE SCALE GENOMIC DNA]</scope>
    <source>
        <strain evidence="3">KCTC 42211</strain>
    </source>
</reference>
<feature type="transmembrane region" description="Helical" evidence="1">
    <location>
        <begin position="36"/>
        <end position="57"/>
    </location>
</feature>
<evidence type="ECO:0000313" key="3">
    <source>
        <dbReference type="Proteomes" id="UP001595724"/>
    </source>
</evidence>
<protein>
    <recommendedName>
        <fullName evidence="4">DUF2798 domain-containing protein</fullName>
    </recommendedName>
</protein>
<dbReference type="RefSeq" id="WP_386709703.1">
    <property type="nucleotide sequence ID" value="NZ_JBHRYF010000008.1"/>
</dbReference>
<proteinExistence type="predicted"/>
<keyword evidence="3" id="KW-1185">Reference proteome</keyword>
<keyword evidence="1" id="KW-0812">Transmembrane</keyword>
<accession>A0ABV7UUN5</accession>
<dbReference type="Proteomes" id="UP001595724">
    <property type="component" value="Unassembled WGS sequence"/>
</dbReference>
<name>A0ABV7UUN5_9GAMM</name>
<evidence type="ECO:0008006" key="4">
    <source>
        <dbReference type="Google" id="ProtNLM"/>
    </source>
</evidence>
<keyword evidence="1" id="KW-1133">Transmembrane helix</keyword>
<keyword evidence="1" id="KW-0472">Membrane</keyword>
<comment type="caution">
    <text evidence="2">The sequence shown here is derived from an EMBL/GenBank/DDBJ whole genome shotgun (WGS) entry which is preliminary data.</text>
</comment>
<evidence type="ECO:0000313" key="2">
    <source>
        <dbReference type="EMBL" id="MFC3660374.1"/>
    </source>
</evidence>
<gene>
    <name evidence="2" type="ORF">ACFOM9_09885</name>
</gene>
<feature type="transmembrane region" description="Helical" evidence="1">
    <location>
        <begin position="12"/>
        <end position="30"/>
    </location>
</feature>
<evidence type="ECO:0000256" key="1">
    <source>
        <dbReference type="SAM" id="Phobius"/>
    </source>
</evidence>
<organism evidence="2 3">
    <name type="scientific">Luteimonas notoginsengisoli</name>
    <dbReference type="NCBI Taxonomy" id="1578200"/>
    <lineage>
        <taxon>Bacteria</taxon>
        <taxon>Pseudomonadati</taxon>
        <taxon>Pseudomonadota</taxon>
        <taxon>Gammaproteobacteria</taxon>
        <taxon>Lysobacterales</taxon>
        <taxon>Lysobacteraceae</taxon>
        <taxon>Luteimonas</taxon>
    </lineage>
</organism>
<sequence length="85" mass="8951">MRPPARRRLLQSSLVAFALIDVLLLASFVFNQWLEVSFWESVGLAALLAMPLTMLLLPLVDAVLAGPDAGAGTGFSGDKIPGAGQ</sequence>
<dbReference type="EMBL" id="JBHRYF010000008">
    <property type="protein sequence ID" value="MFC3660374.1"/>
    <property type="molecule type" value="Genomic_DNA"/>
</dbReference>